<dbReference type="EMBL" id="JABFCX010000003">
    <property type="protein sequence ID" value="NNU17311.1"/>
    <property type="molecule type" value="Genomic_DNA"/>
</dbReference>
<organism evidence="4 5">
    <name type="scientific">Parvularcula mediterranea</name>
    <dbReference type="NCBI Taxonomy" id="2732508"/>
    <lineage>
        <taxon>Bacteria</taxon>
        <taxon>Pseudomonadati</taxon>
        <taxon>Pseudomonadota</taxon>
        <taxon>Alphaproteobacteria</taxon>
        <taxon>Parvularculales</taxon>
        <taxon>Parvularculaceae</taxon>
        <taxon>Parvularcula</taxon>
    </lineage>
</organism>
<dbReference type="NCBIfam" id="TIGR00654">
    <property type="entry name" value="PhzF_family"/>
    <property type="match status" value="1"/>
</dbReference>
<dbReference type="PIRSF" id="PIRSF016184">
    <property type="entry name" value="PhzC_PhzF"/>
    <property type="match status" value="1"/>
</dbReference>
<protein>
    <submittedName>
        <fullName evidence="4">PhzF family phenazine biosynthesis protein</fullName>
    </submittedName>
</protein>
<dbReference type="Gene3D" id="3.10.310.10">
    <property type="entry name" value="Diaminopimelate Epimerase, Chain A, domain 1"/>
    <property type="match status" value="2"/>
</dbReference>
<dbReference type="Pfam" id="PF02567">
    <property type="entry name" value="PhzC-PhzF"/>
    <property type="match status" value="1"/>
</dbReference>
<dbReference type="PANTHER" id="PTHR13774:SF17">
    <property type="entry name" value="PHENAZINE BIOSYNTHESIS-LIKE DOMAIN-CONTAINING PROTEIN"/>
    <property type="match status" value="1"/>
</dbReference>
<gene>
    <name evidence="4" type="ORF">HK107_13350</name>
</gene>
<proteinExistence type="inferred from homology"/>
<dbReference type="PANTHER" id="PTHR13774">
    <property type="entry name" value="PHENAZINE BIOSYNTHESIS PROTEIN"/>
    <property type="match status" value="1"/>
</dbReference>
<dbReference type="Proteomes" id="UP000536835">
    <property type="component" value="Unassembled WGS sequence"/>
</dbReference>
<evidence type="ECO:0000313" key="4">
    <source>
        <dbReference type="EMBL" id="NNU17311.1"/>
    </source>
</evidence>
<comment type="caution">
    <text evidence="4">The sequence shown here is derived from an EMBL/GenBank/DDBJ whole genome shotgun (WGS) entry which is preliminary data.</text>
</comment>
<sequence length="261" mass="28543">MRTHDFVVVDAFTEKAFGGNPAAVMILDDFYPDDLLLKIAQEHNLSETAFLVKKGEAHYDLRWFTPGGEVPLCGHATMASGYALFTEHGLEADEVRFETLSGTLKVSREKGRYALDLPANMPTPVEHPPSLVDALGVDVEAVLEGQFWLVVLPTEDEVRMVRPNMAAIEALPVPELGITAPGRDVDFVSRLFAPKLGIPEDPFTGSLHAMLVPYWSERLGKTSFKAHQASSRGGDADCELSSGRVVLRGNAATTMRGQLFF</sequence>
<evidence type="ECO:0000256" key="1">
    <source>
        <dbReference type="ARBA" id="ARBA00008270"/>
    </source>
</evidence>
<evidence type="ECO:0000256" key="3">
    <source>
        <dbReference type="PIRSR" id="PIRSR016184-1"/>
    </source>
</evidence>
<comment type="similarity">
    <text evidence="1">Belongs to the PhzF family.</text>
</comment>
<dbReference type="RefSeq" id="WP_173200613.1">
    <property type="nucleotide sequence ID" value="NZ_JABFCX010000003.1"/>
</dbReference>
<evidence type="ECO:0000313" key="5">
    <source>
        <dbReference type="Proteomes" id="UP000536835"/>
    </source>
</evidence>
<dbReference type="AlphaFoldDB" id="A0A7Y3RNF8"/>
<name>A0A7Y3RNF8_9PROT</name>
<accession>A0A7Y3RNF8</accession>
<dbReference type="GO" id="GO:0016853">
    <property type="term" value="F:isomerase activity"/>
    <property type="evidence" value="ECO:0007669"/>
    <property type="project" value="UniProtKB-KW"/>
</dbReference>
<evidence type="ECO:0000256" key="2">
    <source>
        <dbReference type="ARBA" id="ARBA00023235"/>
    </source>
</evidence>
<feature type="active site" evidence="3">
    <location>
        <position position="47"/>
    </location>
</feature>
<dbReference type="GO" id="GO:0005737">
    <property type="term" value="C:cytoplasm"/>
    <property type="evidence" value="ECO:0007669"/>
    <property type="project" value="TreeGrafter"/>
</dbReference>
<keyword evidence="2" id="KW-0413">Isomerase</keyword>
<keyword evidence="5" id="KW-1185">Reference proteome</keyword>
<dbReference type="SUPFAM" id="SSF54506">
    <property type="entry name" value="Diaminopimelate epimerase-like"/>
    <property type="match status" value="1"/>
</dbReference>
<dbReference type="InterPro" id="IPR003719">
    <property type="entry name" value="Phenazine_PhzF-like"/>
</dbReference>
<reference evidence="4 5" key="1">
    <citation type="submission" date="2020-05" db="EMBL/GenBank/DDBJ databases">
        <title>Parvularcula mediterraneae sp. nov., isolated from polypropylene straw from shallow seawater of the seashore of Laganas in Zakynthos island, Greece.</title>
        <authorList>
            <person name="Szabo I."/>
            <person name="Al-Omari J."/>
            <person name="Rado J."/>
            <person name="Szerdahelyi G.S."/>
        </authorList>
    </citation>
    <scope>NUCLEOTIDE SEQUENCE [LARGE SCALE GENOMIC DNA]</scope>
    <source>
        <strain evidence="4 5">ZS-1/3</strain>
    </source>
</reference>